<organism evidence="2">
    <name type="scientific">Streptomyces sp. R39</name>
    <dbReference type="NCBI Taxonomy" id="3238631"/>
    <lineage>
        <taxon>Bacteria</taxon>
        <taxon>Bacillati</taxon>
        <taxon>Actinomycetota</taxon>
        <taxon>Actinomycetes</taxon>
        <taxon>Kitasatosporales</taxon>
        <taxon>Streptomycetaceae</taxon>
        <taxon>Streptomyces</taxon>
    </lineage>
</organism>
<sequence>MLHDGAADRPPPRVGLPTECWPQRMVRLSGILEDVWERALPHLDVRSNDAHALYTFGLASALLDEVPQARPDVVLPAALLHDTGWTAVAPDQILAAVADPVSNRETVRTHEREGARIAARILADLGYPPELTAEIAAIVDGHDTRDHTLGPDDAVVRDADKLWRLTPHGLWTIASWFGLDATQALRLVSERVGDQLYTPAARAMAAALGAVAAIDVSPQRLTLDPPASG</sequence>
<feature type="domain" description="HD" evidence="1">
    <location>
        <begin position="50"/>
        <end position="162"/>
    </location>
</feature>
<gene>
    <name evidence="2" type="ORF">AB5J52_47560</name>
</gene>
<name>A0AB39R355_9ACTN</name>
<dbReference type="Pfam" id="PF01966">
    <property type="entry name" value="HD"/>
    <property type="match status" value="1"/>
</dbReference>
<evidence type="ECO:0000313" key="2">
    <source>
        <dbReference type="EMBL" id="XDQ49299.1"/>
    </source>
</evidence>
<dbReference type="EMBL" id="CP163441">
    <property type="protein sequence ID" value="XDQ49299.1"/>
    <property type="molecule type" value="Genomic_DNA"/>
</dbReference>
<accession>A0AB39R355</accession>
<dbReference type="AlphaFoldDB" id="A0AB39R355"/>
<protein>
    <submittedName>
        <fullName evidence="2">HD domain-containing protein</fullName>
    </submittedName>
</protein>
<dbReference type="InterPro" id="IPR006674">
    <property type="entry name" value="HD_domain"/>
</dbReference>
<dbReference type="RefSeq" id="WP_369227953.1">
    <property type="nucleotide sequence ID" value="NZ_CP163441.1"/>
</dbReference>
<evidence type="ECO:0000259" key="1">
    <source>
        <dbReference type="Pfam" id="PF01966"/>
    </source>
</evidence>
<dbReference type="Gene3D" id="1.10.3210.10">
    <property type="entry name" value="Hypothetical protein af1432"/>
    <property type="match status" value="1"/>
</dbReference>
<proteinExistence type="predicted"/>
<reference evidence="2" key="1">
    <citation type="submission" date="2024-07" db="EMBL/GenBank/DDBJ databases">
        <authorList>
            <person name="Yu S.T."/>
        </authorList>
    </citation>
    <scope>NUCLEOTIDE SEQUENCE</scope>
    <source>
        <strain evidence="2">R39</strain>
    </source>
</reference>
<dbReference type="SUPFAM" id="SSF109604">
    <property type="entry name" value="HD-domain/PDEase-like"/>
    <property type="match status" value="1"/>
</dbReference>